<proteinExistence type="predicted"/>
<accession>A0A0D8Y180</accession>
<dbReference type="GO" id="GO:0003950">
    <property type="term" value="F:NAD+ poly-ADP-ribosyltransferase activity"/>
    <property type="evidence" value="ECO:0007669"/>
    <property type="project" value="TreeGrafter"/>
</dbReference>
<dbReference type="GO" id="GO:0070212">
    <property type="term" value="P:protein poly-ADP-ribosylation"/>
    <property type="evidence" value="ECO:0007669"/>
    <property type="project" value="TreeGrafter"/>
</dbReference>
<dbReference type="GO" id="GO:0006302">
    <property type="term" value="P:double-strand break repair"/>
    <property type="evidence" value="ECO:0007669"/>
    <property type="project" value="TreeGrafter"/>
</dbReference>
<evidence type="ECO:0000313" key="4">
    <source>
        <dbReference type="EMBL" id="KJH50623.1"/>
    </source>
</evidence>
<evidence type="ECO:0000313" key="5">
    <source>
        <dbReference type="Proteomes" id="UP000053766"/>
    </source>
</evidence>
<dbReference type="PANTHER" id="PTHR10459:SF117">
    <property type="entry name" value="POLY [ADP-RIBOSE] POLYMERASE TANKYRASE"/>
    <property type="match status" value="1"/>
</dbReference>
<dbReference type="InterPro" id="IPR050800">
    <property type="entry name" value="ARTD/PARP"/>
</dbReference>
<evidence type="ECO:0008006" key="6">
    <source>
        <dbReference type="Google" id="ProtNLM"/>
    </source>
</evidence>
<dbReference type="Proteomes" id="UP000053766">
    <property type="component" value="Unassembled WGS sequence"/>
</dbReference>
<dbReference type="STRING" id="29172.A0A0D8Y180"/>
<dbReference type="PANTHER" id="PTHR10459">
    <property type="entry name" value="DNA LIGASE"/>
    <property type="match status" value="1"/>
</dbReference>
<organism evidence="4 5">
    <name type="scientific">Dictyocaulus viviparus</name>
    <name type="common">Bovine lungworm</name>
    <dbReference type="NCBI Taxonomy" id="29172"/>
    <lineage>
        <taxon>Eukaryota</taxon>
        <taxon>Metazoa</taxon>
        <taxon>Ecdysozoa</taxon>
        <taxon>Nematoda</taxon>
        <taxon>Chromadorea</taxon>
        <taxon>Rhabditida</taxon>
        <taxon>Rhabditina</taxon>
        <taxon>Rhabditomorpha</taxon>
        <taxon>Strongyloidea</taxon>
        <taxon>Metastrongylidae</taxon>
        <taxon>Dictyocaulus</taxon>
    </lineage>
</organism>
<reference evidence="5" key="2">
    <citation type="journal article" date="2016" name="Sci. Rep.">
        <title>Dictyocaulus viviparus genome, variome and transcriptome elucidate lungworm biology and support future intervention.</title>
        <authorList>
            <person name="McNulty S.N."/>
            <person name="Strube C."/>
            <person name="Rosa B.A."/>
            <person name="Martin J.C."/>
            <person name="Tyagi R."/>
            <person name="Choi Y.J."/>
            <person name="Wang Q."/>
            <person name="Hallsworth Pepin K."/>
            <person name="Zhang X."/>
            <person name="Ozersky P."/>
            <person name="Wilson R.K."/>
            <person name="Sternberg P.W."/>
            <person name="Gasser R.B."/>
            <person name="Mitreva M."/>
        </authorList>
    </citation>
    <scope>NUCLEOTIDE SEQUENCE [LARGE SCALE GENOMIC DNA]</scope>
    <source>
        <strain evidence="5">HannoverDv2000</strain>
    </source>
</reference>
<dbReference type="AlphaFoldDB" id="A0A0D8Y180"/>
<keyword evidence="2" id="KW-0808">Transferase</keyword>
<evidence type="ECO:0000256" key="3">
    <source>
        <dbReference type="ARBA" id="ARBA00023027"/>
    </source>
</evidence>
<gene>
    <name evidence="4" type="ORF">DICVIV_03215</name>
</gene>
<keyword evidence="1" id="KW-0328">Glycosyltransferase</keyword>
<name>A0A0D8Y180_DICVI</name>
<dbReference type="EMBL" id="KN716201">
    <property type="protein sequence ID" value="KJH50623.1"/>
    <property type="molecule type" value="Genomic_DNA"/>
</dbReference>
<protein>
    <recommendedName>
        <fullName evidence="6">PARP catalytic domain-containing protein</fullName>
    </recommendedName>
</protein>
<dbReference type="Gene3D" id="3.90.228.10">
    <property type="match status" value="1"/>
</dbReference>
<sequence>MSVKIRTNEKPVDEVNRARESLNQLTEVEVATRILTASSYRADVDRIRIRYFELLVKDFKWHKWMLIYIIEALECRFTEMNPDDDMSQKILRYIHVTSDHLWNIKGILTIVSRKATLNFREFCGDENQMCEIFFFTCLHLRNLSVLKSFLESQKGFSTTLLLQHIVTQMKTTNKGVYVADSFAKSSRYCQPSAGGLNYMLLCRVDRNIITGCKSCEPKLSTVLSPYKTFVVQFLLYQNRNSRNTDLIPVQRSGVALGKCYKLNSSSYNNCITEMPPSYDSMHVIGRKYADSTITVNVDQTIDSFVHQITIAIIYTNF</sequence>
<dbReference type="GO" id="GO:1990404">
    <property type="term" value="F:NAD+-protein mono-ADP-ribosyltransferase activity"/>
    <property type="evidence" value="ECO:0007669"/>
    <property type="project" value="TreeGrafter"/>
</dbReference>
<dbReference type="GO" id="GO:0005730">
    <property type="term" value="C:nucleolus"/>
    <property type="evidence" value="ECO:0007669"/>
    <property type="project" value="TreeGrafter"/>
</dbReference>
<dbReference type="OrthoDB" id="5406014at2759"/>
<keyword evidence="3" id="KW-0520">NAD</keyword>
<dbReference type="SUPFAM" id="SSF56399">
    <property type="entry name" value="ADP-ribosylation"/>
    <property type="match status" value="1"/>
</dbReference>
<evidence type="ECO:0000256" key="2">
    <source>
        <dbReference type="ARBA" id="ARBA00022679"/>
    </source>
</evidence>
<evidence type="ECO:0000256" key="1">
    <source>
        <dbReference type="ARBA" id="ARBA00022676"/>
    </source>
</evidence>
<keyword evidence="5" id="KW-1185">Reference proteome</keyword>
<reference evidence="4 5" key="1">
    <citation type="submission" date="2013-11" db="EMBL/GenBank/DDBJ databases">
        <title>Draft genome of the bovine lungworm Dictyocaulus viviparus.</title>
        <authorList>
            <person name="Mitreva M."/>
        </authorList>
    </citation>
    <scope>NUCLEOTIDE SEQUENCE [LARGE SCALE GENOMIC DNA]</scope>
    <source>
        <strain evidence="4 5">HannoverDv2000</strain>
    </source>
</reference>